<dbReference type="PANTHER" id="PTHR42880">
    <property type="entry name" value="HOMOCITRATE SYNTHASE"/>
    <property type="match status" value="1"/>
</dbReference>
<dbReference type="Pfam" id="PF00682">
    <property type="entry name" value="HMGL-like"/>
    <property type="match status" value="1"/>
</dbReference>
<protein>
    <recommendedName>
        <fullName evidence="4 8">Homocitrate synthase</fullName>
        <ecNumber evidence="3 8">2.3.3.14</ecNumber>
    </recommendedName>
</protein>
<evidence type="ECO:0000256" key="7">
    <source>
        <dbReference type="RuleBase" id="RU003523"/>
    </source>
</evidence>
<accession>A0ABP8Q837</accession>
<keyword evidence="5 7" id="KW-0808">Transferase</keyword>
<reference evidence="11" key="1">
    <citation type="journal article" date="2019" name="Int. J. Syst. Evol. Microbiol.">
        <title>The Global Catalogue of Microorganisms (GCM) 10K type strain sequencing project: providing services to taxonomists for standard genome sequencing and annotation.</title>
        <authorList>
            <consortium name="The Broad Institute Genomics Platform"/>
            <consortium name="The Broad Institute Genome Sequencing Center for Infectious Disease"/>
            <person name="Wu L."/>
            <person name="Ma J."/>
        </authorList>
    </citation>
    <scope>NUCLEOTIDE SEQUENCE [LARGE SCALE GENOMIC DNA]</scope>
    <source>
        <strain evidence="11">JCM 32226</strain>
    </source>
</reference>
<dbReference type="Gene3D" id="1.10.238.260">
    <property type="match status" value="1"/>
</dbReference>
<evidence type="ECO:0000256" key="3">
    <source>
        <dbReference type="ARBA" id="ARBA00012974"/>
    </source>
</evidence>
<dbReference type="PROSITE" id="PS00815">
    <property type="entry name" value="AIPM_HOMOCIT_SYNTH_1"/>
    <property type="match status" value="1"/>
</dbReference>
<gene>
    <name evidence="10" type="primary">nifV</name>
    <name evidence="10" type="ORF">GCM10023095_15160</name>
</gene>
<comment type="caution">
    <text evidence="10">The sequence shown here is derived from an EMBL/GenBank/DDBJ whole genome shotgun (WGS) entry which is preliminary data.</text>
</comment>
<feature type="domain" description="Pyruvate carboxyltransferase" evidence="9">
    <location>
        <begin position="7"/>
        <end position="258"/>
    </location>
</feature>
<evidence type="ECO:0000256" key="8">
    <source>
        <dbReference type="RuleBase" id="RU367143"/>
    </source>
</evidence>
<dbReference type="InterPro" id="IPR002034">
    <property type="entry name" value="AIPM/Hcit_synth_CS"/>
</dbReference>
<proteinExistence type="inferred from homology"/>
<dbReference type="RefSeq" id="WP_345011656.1">
    <property type="nucleotide sequence ID" value="NZ_BAABFC010000010.1"/>
</dbReference>
<dbReference type="Proteomes" id="UP001501321">
    <property type="component" value="Unassembled WGS sequence"/>
</dbReference>
<keyword evidence="11" id="KW-1185">Reference proteome</keyword>
<dbReference type="PROSITE" id="PS50991">
    <property type="entry name" value="PYR_CT"/>
    <property type="match status" value="1"/>
</dbReference>
<comment type="catalytic activity">
    <reaction evidence="6 8">
        <text>acetyl-CoA + 2-oxoglutarate + H2O = (2R)-homocitrate + CoA + H(+)</text>
        <dbReference type="Rhea" id="RHEA:12929"/>
        <dbReference type="ChEBI" id="CHEBI:15377"/>
        <dbReference type="ChEBI" id="CHEBI:15378"/>
        <dbReference type="ChEBI" id="CHEBI:16810"/>
        <dbReference type="ChEBI" id="CHEBI:57287"/>
        <dbReference type="ChEBI" id="CHEBI:57288"/>
        <dbReference type="ChEBI" id="CHEBI:58884"/>
        <dbReference type="EC" id="2.3.3.14"/>
    </reaction>
</comment>
<keyword evidence="8" id="KW-0535">Nitrogen fixation</keyword>
<dbReference type="CDD" id="cd07939">
    <property type="entry name" value="DRE_TIM_NifV"/>
    <property type="match status" value="1"/>
</dbReference>
<dbReference type="SUPFAM" id="SSF51569">
    <property type="entry name" value="Aldolase"/>
    <property type="match status" value="1"/>
</dbReference>
<evidence type="ECO:0000313" key="10">
    <source>
        <dbReference type="EMBL" id="GAA4497871.1"/>
    </source>
</evidence>
<dbReference type="Gene3D" id="3.20.20.70">
    <property type="entry name" value="Aldolase class I"/>
    <property type="match status" value="1"/>
</dbReference>
<evidence type="ECO:0000256" key="4">
    <source>
        <dbReference type="ARBA" id="ARBA00020735"/>
    </source>
</evidence>
<dbReference type="PANTHER" id="PTHR42880:SF1">
    <property type="entry name" value="ISOPROPYLMALATE_HOMOCITRATE_CITRAMALATE SYNTHASE FAMILY PROTEIN"/>
    <property type="match status" value="1"/>
</dbReference>
<comment type="similarity">
    <text evidence="2 7">Belongs to the alpha-IPM synthase/homocitrate synthase family.</text>
</comment>
<dbReference type="NCBIfam" id="TIGR02660">
    <property type="entry name" value="nifV_homocitr"/>
    <property type="match status" value="1"/>
</dbReference>
<dbReference type="PROSITE" id="PS00816">
    <property type="entry name" value="AIPM_HOMOCIT_SYNTH_2"/>
    <property type="match status" value="1"/>
</dbReference>
<evidence type="ECO:0000256" key="6">
    <source>
        <dbReference type="ARBA" id="ARBA00048019"/>
    </source>
</evidence>
<dbReference type="InterPro" id="IPR013477">
    <property type="entry name" value="NifV/FrbC"/>
</dbReference>
<evidence type="ECO:0000256" key="5">
    <source>
        <dbReference type="ARBA" id="ARBA00022679"/>
    </source>
</evidence>
<organism evidence="10 11">
    <name type="scientific">Pseudaeromonas paramecii</name>
    <dbReference type="NCBI Taxonomy" id="2138166"/>
    <lineage>
        <taxon>Bacteria</taxon>
        <taxon>Pseudomonadati</taxon>
        <taxon>Pseudomonadota</taxon>
        <taxon>Gammaproteobacteria</taxon>
        <taxon>Aeromonadales</taxon>
        <taxon>Aeromonadaceae</taxon>
        <taxon>Pseudaeromonas</taxon>
    </lineage>
</organism>
<dbReference type="InterPro" id="IPR000891">
    <property type="entry name" value="PYR_CT"/>
</dbReference>
<dbReference type="InterPro" id="IPR013785">
    <property type="entry name" value="Aldolase_TIM"/>
</dbReference>
<dbReference type="Pfam" id="PF22617">
    <property type="entry name" value="HCS_D2"/>
    <property type="match status" value="1"/>
</dbReference>
<evidence type="ECO:0000259" key="9">
    <source>
        <dbReference type="PROSITE" id="PS50991"/>
    </source>
</evidence>
<dbReference type="EMBL" id="BAABFC010000010">
    <property type="protein sequence ID" value="GAA4497871.1"/>
    <property type="molecule type" value="Genomic_DNA"/>
</dbReference>
<evidence type="ECO:0000256" key="2">
    <source>
        <dbReference type="ARBA" id="ARBA00006154"/>
    </source>
</evidence>
<comment type="function">
    <text evidence="1 8">This protein is a Fe-Mo-cofactor biosynthetic component.</text>
</comment>
<evidence type="ECO:0000256" key="1">
    <source>
        <dbReference type="ARBA" id="ARBA00003050"/>
    </source>
</evidence>
<dbReference type="EC" id="2.3.3.14" evidence="3 8"/>
<dbReference type="InterPro" id="IPR054691">
    <property type="entry name" value="LeuA/HCS_post-cat"/>
</dbReference>
<name>A0ABP8Q837_9GAMM</name>
<evidence type="ECO:0000313" key="11">
    <source>
        <dbReference type="Proteomes" id="UP001501321"/>
    </source>
</evidence>
<sequence>MVQASKVVINDTTLRDGEQSAGVAFSRDEKLAIALALEAAGVPELEVGIPAMGEEECDRIAALRRVVSRAQLMVWCRLSREEVRLAAGLGVEWVDISVPVSAQMLHHKLGVSAEALLAELASRLAQARLAGLRVCIGCEDASRADPGLLAGVIRVAQQGGAERLRYADTLGILDPFTTFERLSALRQQWPGQLEIHAHDDLGLATANSLAAVRAGASHINTTVLGLGERAGNAPLEEVVMALRQCQGIDCGVASEAFSPLCQLVARAAGRAIPGQKALVGEWVFTHESGLHVDGLLKDARNYQGVDPAWLGRHHTLVLGKHSGQHAVRTIFAQLGLALTGEQTPLLLAAIRQFAEGSKRNPTETELRHLHRQLFGLSMELSA</sequence>